<dbReference type="PANTHER" id="PTHR21505">
    <property type="entry name" value="MADF DOMAIN-CONTAINING PROTEIN-RELATED"/>
    <property type="match status" value="1"/>
</dbReference>
<dbReference type="OrthoDB" id="6617753at2759"/>
<evidence type="ECO:0000313" key="2">
    <source>
        <dbReference type="EMBL" id="PNF25433.1"/>
    </source>
</evidence>
<gene>
    <name evidence="2" type="ORF">B7P43_G08788</name>
</gene>
<dbReference type="InterPro" id="IPR006578">
    <property type="entry name" value="MADF-dom"/>
</dbReference>
<dbReference type="AlphaFoldDB" id="A0A2J7QA21"/>
<name>A0A2J7QA21_9NEOP</name>
<dbReference type="Pfam" id="PF10545">
    <property type="entry name" value="MADF_DNA_bdg"/>
    <property type="match status" value="1"/>
</dbReference>
<reference evidence="2 3" key="1">
    <citation type="submission" date="2017-12" db="EMBL/GenBank/DDBJ databases">
        <title>Hemimetabolous genomes reveal molecular basis of termite eusociality.</title>
        <authorList>
            <person name="Harrison M.C."/>
            <person name="Jongepier E."/>
            <person name="Robertson H.M."/>
            <person name="Arning N."/>
            <person name="Bitard-Feildel T."/>
            <person name="Chao H."/>
            <person name="Childers C.P."/>
            <person name="Dinh H."/>
            <person name="Doddapaneni H."/>
            <person name="Dugan S."/>
            <person name="Gowin J."/>
            <person name="Greiner C."/>
            <person name="Han Y."/>
            <person name="Hu H."/>
            <person name="Hughes D.S.T."/>
            <person name="Huylmans A.-K."/>
            <person name="Kemena C."/>
            <person name="Kremer L.P.M."/>
            <person name="Lee S.L."/>
            <person name="Lopez-Ezquerra A."/>
            <person name="Mallet L."/>
            <person name="Monroy-Kuhn J.M."/>
            <person name="Moser A."/>
            <person name="Murali S.C."/>
            <person name="Muzny D.M."/>
            <person name="Otani S."/>
            <person name="Piulachs M.-D."/>
            <person name="Poelchau M."/>
            <person name="Qu J."/>
            <person name="Schaub F."/>
            <person name="Wada-Katsumata A."/>
            <person name="Worley K.C."/>
            <person name="Xie Q."/>
            <person name="Ylla G."/>
            <person name="Poulsen M."/>
            <person name="Gibbs R.A."/>
            <person name="Schal C."/>
            <person name="Richards S."/>
            <person name="Belles X."/>
            <person name="Korb J."/>
            <person name="Bornberg-Bauer E."/>
        </authorList>
    </citation>
    <scope>NUCLEOTIDE SEQUENCE [LARGE SCALE GENOMIC DNA]</scope>
    <source>
        <tissue evidence="2">Whole body</tissue>
    </source>
</reference>
<accession>A0A2J7QA21</accession>
<proteinExistence type="predicted"/>
<organism evidence="2 3">
    <name type="scientific">Cryptotermes secundus</name>
    <dbReference type="NCBI Taxonomy" id="105785"/>
    <lineage>
        <taxon>Eukaryota</taxon>
        <taxon>Metazoa</taxon>
        <taxon>Ecdysozoa</taxon>
        <taxon>Arthropoda</taxon>
        <taxon>Hexapoda</taxon>
        <taxon>Insecta</taxon>
        <taxon>Pterygota</taxon>
        <taxon>Neoptera</taxon>
        <taxon>Polyneoptera</taxon>
        <taxon>Dictyoptera</taxon>
        <taxon>Blattodea</taxon>
        <taxon>Blattoidea</taxon>
        <taxon>Termitoidae</taxon>
        <taxon>Kalotermitidae</taxon>
        <taxon>Cryptotermitinae</taxon>
        <taxon>Cryptotermes</taxon>
    </lineage>
</organism>
<dbReference type="STRING" id="105785.A0A2J7QA21"/>
<dbReference type="Proteomes" id="UP000235965">
    <property type="component" value="Unassembled WGS sequence"/>
</dbReference>
<protein>
    <recommendedName>
        <fullName evidence="1">MADF domain-containing protein</fullName>
    </recommendedName>
</protein>
<dbReference type="PROSITE" id="PS51029">
    <property type="entry name" value="MADF"/>
    <property type="match status" value="1"/>
</dbReference>
<comment type="caution">
    <text evidence="2">The sequence shown here is derived from an EMBL/GenBank/DDBJ whole genome shotgun (WGS) entry which is preliminary data.</text>
</comment>
<dbReference type="PANTHER" id="PTHR21505:SF8">
    <property type="entry name" value="DPT-YFP REPRESSOR BY OVEREXPRESSION, ISOFORM D-RELATED"/>
    <property type="match status" value="1"/>
</dbReference>
<dbReference type="SMART" id="SM00595">
    <property type="entry name" value="MADF"/>
    <property type="match status" value="1"/>
</dbReference>
<feature type="domain" description="MADF" evidence="1">
    <location>
        <begin position="11"/>
        <end position="109"/>
    </location>
</feature>
<evidence type="ECO:0000313" key="3">
    <source>
        <dbReference type="Proteomes" id="UP000235965"/>
    </source>
</evidence>
<dbReference type="FunCoup" id="A0A2J7QA21">
    <property type="interactions" value="21"/>
</dbReference>
<dbReference type="EMBL" id="NEVH01016339">
    <property type="protein sequence ID" value="PNF25433.1"/>
    <property type="molecule type" value="Genomic_DNA"/>
</dbReference>
<evidence type="ECO:0000259" key="1">
    <source>
        <dbReference type="PROSITE" id="PS51029"/>
    </source>
</evidence>
<sequence length="268" mass="30300">MATWSKDFLLQFIEEFRGHPSIWKVKSKEYHNREMKESAYLALTEKIKTIDPQANKKTVLKKINNLRSSFRKEWKKVLMAKKSGMSSEDLYVPKLWYYKDLLFLVDEEEALDGFFVSDTEDLEETEQEITQNSVSPGISAHSSVSNQNAELSISTGPISSYGCSFKRKKNLPASDQILVAVGDRLAQVKNADRFDIFAQYVATKLRALRNNEQRIYAEKLINDTLFEAELGSLSRYSSINTGTGAYCTLGPQSNISSGSSRDGCTGHY</sequence>
<keyword evidence="3" id="KW-1185">Reference proteome</keyword>
<dbReference type="InParanoid" id="A0A2J7QA21"/>
<dbReference type="EMBL" id="NEVH01016339">
    <property type="protein sequence ID" value="PNF25432.1"/>
    <property type="molecule type" value="Genomic_DNA"/>
</dbReference>